<dbReference type="Pfam" id="PF00270">
    <property type="entry name" value="DEAD"/>
    <property type="match status" value="1"/>
</dbReference>
<dbReference type="InterPro" id="IPR027417">
    <property type="entry name" value="P-loop_NTPase"/>
</dbReference>
<dbReference type="EMBL" id="JAVDYJ010000001">
    <property type="protein sequence ID" value="MDR7347030.1"/>
    <property type="molecule type" value="Genomic_DNA"/>
</dbReference>
<sequence length="886" mass="95254">MRDPNLIPSSNSPFDLAVVAAGLPAAPLVDELLAADAAQAVGLRGVVIAPPGTGKTTVVPPTIANRVLASGRSGKVVVTQPRRMAARAAARRLAQLTGTRLGELVGYSVRGDRRVSATTVVEFVTTGVLLRRLVNDPEAADVAAVVLDEVHERQLDTDLVFGLVQQLAELRSADDPLDIVVMSATLEADFWAARLPQPDGQPARLFEAHAVTYPLTEHWAPLPGTQRALDARGVSPQFLDHVTGTILTTMDQESDGDVLVFLPGGREIDRVARQLEDRLGRAAAREVLPLLGSTPAAQQDRILSPDRTYPHRRVVLATNVAESSLTVPGVRIVVDAGLDRQSRLDTVRGVSGLVTVGAAKSAMTQRAGRAAREGPGLVVRCLSDAEYAARPAHRPAEIHTADLTQAVLDLACWGAPDGSGVPLPEPLPARSFTSAVEVLTQLGALTRQDADGTLQVTPLGRRLAQLPVDPRLGRALFDGAEFVGARRAAEIVAALTSEQRAEGADLGQLIRRLRADRPKRWTDDIRRLLAVLEEPSVSEMNDPLAYGIVTALAFPQQIARRRKPGTPKASGDEYLLASGTAAALPRGSSLNGCQWLAVADVTLHGDRAIIRTAAELDQDHAELAAGPLLTHETQARFVDGKVSARAVRRLGAIELSSTPIPPTAQHTRAAVAAEIRRDGVVAFFSVDTTRQHAGFKTLRGRLGVLHRVLGAPWPDVSDEALTQRLEEWLAPELEQLAGGVRTDRIDLTGALRRVLPWPEAASLDELAPERLHVPSGSAIRLDWPSPEQHTDEEVAAPVLAVKLQECFGWTTSPTVADGRVPVVLHLLSPARRPLAITTDLTNFWQNVYPQVRAENRGRYVKHPWPEDPLAATATAKTNRALRNTKR</sequence>
<evidence type="ECO:0000256" key="4">
    <source>
        <dbReference type="ARBA" id="ARBA00022806"/>
    </source>
</evidence>
<name>A0ABU2B0A1_9MICC</name>
<dbReference type="EC" id="3.6.4.13" evidence="1"/>
<dbReference type="InterPro" id="IPR048333">
    <property type="entry name" value="HA2_WH"/>
</dbReference>
<dbReference type="GO" id="GO:0016787">
    <property type="term" value="F:hydrolase activity"/>
    <property type="evidence" value="ECO:0007669"/>
    <property type="project" value="UniProtKB-KW"/>
</dbReference>
<dbReference type="InterPro" id="IPR010225">
    <property type="entry name" value="HrpB"/>
</dbReference>
<reference evidence="8 9" key="1">
    <citation type="submission" date="2023-07" db="EMBL/GenBank/DDBJ databases">
        <title>Sequencing the genomes of 1000 actinobacteria strains.</title>
        <authorList>
            <person name="Klenk H.-P."/>
        </authorList>
    </citation>
    <scope>NUCLEOTIDE SEQUENCE [LARGE SCALE GENOMIC DNA]</scope>
    <source>
        <strain evidence="8 9">DSM 22966</strain>
    </source>
</reference>
<dbReference type="InterPro" id="IPR011545">
    <property type="entry name" value="DEAD/DEAH_box_helicase_dom"/>
</dbReference>
<dbReference type="PROSITE" id="PS51194">
    <property type="entry name" value="HELICASE_CTER"/>
    <property type="match status" value="1"/>
</dbReference>
<dbReference type="PANTHER" id="PTHR43519:SF1">
    <property type="entry name" value="ATP-DEPENDENT RNA HELICASE HRPB"/>
    <property type="match status" value="1"/>
</dbReference>
<dbReference type="SMART" id="SM00490">
    <property type="entry name" value="HELICc"/>
    <property type="match status" value="1"/>
</dbReference>
<keyword evidence="2" id="KW-0547">Nucleotide-binding</keyword>
<evidence type="ECO:0000256" key="1">
    <source>
        <dbReference type="ARBA" id="ARBA00012552"/>
    </source>
</evidence>
<dbReference type="SUPFAM" id="SSF52540">
    <property type="entry name" value="P-loop containing nucleoside triphosphate hydrolases"/>
    <property type="match status" value="1"/>
</dbReference>
<dbReference type="Pfam" id="PF04408">
    <property type="entry name" value="WHD_HA2"/>
    <property type="match status" value="1"/>
</dbReference>
<feature type="domain" description="Helicase ATP-binding" evidence="6">
    <location>
        <begin position="36"/>
        <end position="186"/>
    </location>
</feature>
<evidence type="ECO:0000256" key="5">
    <source>
        <dbReference type="ARBA" id="ARBA00022840"/>
    </source>
</evidence>
<dbReference type="Pfam" id="PF08482">
    <property type="entry name" value="HrpB_C"/>
    <property type="match status" value="1"/>
</dbReference>
<organism evidence="8 9">
    <name type="scientific">Enteractinococcus fodinae</name>
    <dbReference type="NCBI Taxonomy" id="684663"/>
    <lineage>
        <taxon>Bacteria</taxon>
        <taxon>Bacillati</taxon>
        <taxon>Actinomycetota</taxon>
        <taxon>Actinomycetes</taxon>
        <taxon>Micrococcales</taxon>
        <taxon>Micrococcaceae</taxon>
    </lineage>
</organism>
<dbReference type="PROSITE" id="PS00690">
    <property type="entry name" value="DEAH_ATP_HELICASE"/>
    <property type="match status" value="1"/>
</dbReference>
<dbReference type="Gene3D" id="3.40.50.300">
    <property type="entry name" value="P-loop containing nucleotide triphosphate hydrolases"/>
    <property type="match status" value="2"/>
</dbReference>
<gene>
    <name evidence="8" type="ORF">J2S62_001287</name>
</gene>
<keyword evidence="4 8" id="KW-0347">Helicase</keyword>
<keyword evidence="3 8" id="KW-0378">Hydrolase</keyword>
<dbReference type="Proteomes" id="UP001183794">
    <property type="component" value="Unassembled WGS sequence"/>
</dbReference>
<dbReference type="GO" id="GO:0003724">
    <property type="term" value="F:RNA helicase activity"/>
    <property type="evidence" value="ECO:0007669"/>
    <property type="project" value="UniProtKB-EC"/>
</dbReference>
<dbReference type="Gene3D" id="1.20.120.1080">
    <property type="match status" value="1"/>
</dbReference>
<dbReference type="InterPro" id="IPR002464">
    <property type="entry name" value="DNA/RNA_helicase_DEAH_CS"/>
</dbReference>
<dbReference type="NCBIfam" id="TIGR01970">
    <property type="entry name" value="DEAH_box_HrpB"/>
    <property type="match status" value="1"/>
</dbReference>
<dbReference type="CDD" id="cd18791">
    <property type="entry name" value="SF2_C_RHA"/>
    <property type="match status" value="1"/>
</dbReference>
<dbReference type="InterPro" id="IPR007502">
    <property type="entry name" value="Helicase-assoc_dom"/>
</dbReference>
<proteinExistence type="predicted"/>
<dbReference type="InterPro" id="IPR013689">
    <property type="entry name" value="RNA_helicase_ATP-dep_HrpB_C"/>
</dbReference>
<dbReference type="InterPro" id="IPR001650">
    <property type="entry name" value="Helicase_C-like"/>
</dbReference>
<keyword evidence="5" id="KW-0067">ATP-binding</keyword>
<evidence type="ECO:0000256" key="2">
    <source>
        <dbReference type="ARBA" id="ARBA00022741"/>
    </source>
</evidence>
<dbReference type="PIRSF" id="PIRSF005496">
    <property type="entry name" value="ATP_hel_hrpB"/>
    <property type="match status" value="1"/>
</dbReference>
<dbReference type="RefSeq" id="WP_310172730.1">
    <property type="nucleotide sequence ID" value="NZ_BAABHE010000002.1"/>
</dbReference>
<evidence type="ECO:0000259" key="7">
    <source>
        <dbReference type="PROSITE" id="PS51194"/>
    </source>
</evidence>
<evidence type="ECO:0000313" key="8">
    <source>
        <dbReference type="EMBL" id="MDR7347030.1"/>
    </source>
</evidence>
<feature type="domain" description="Helicase C-terminal" evidence="7">
    <location>
        <begin position="241"/>
        <end position="411"/>
    </location>
</feature>
<dbReference type="SMART" id="SM00847">
    <property type="entry name" value="HA2"/>
    <property type="match status" value="1"/>
</dbReference>
<dbReference type="PANTHER" id="PTHR43519">
    <property type="entry name" value="ATP-DEPENDENT RNA HELICASE HRPB"/>
    <property type="match status" value="1"/>
</dbReference>
<keyword evidence="9" id="KW-1185">Reference proteome</keyword>
<evidence type="ECO:0000313" key="9">
    <source>
        <dbReference type="Proteomes" id="UP001183794"/>
    </source>
</evidence>
<evidence type="ECO:0000259" key="6">
    <source>
        <dbReference type="PROSITE" id="PS51192"/>
    </source>
</evidence>
<accession>A0ABU2B0A1</accession>
<evidence type="ECO:0000256" key="3">
    <source>
        <dbReference type="ARBA" id="ARBA00022801"/>
    </source>
</evidence>
<dbReference type="PROSITE" id="PS51192">
    <property type="entry name" value="HELICASE_ATP_BIND_1"/>
    <property type="match status" value="1"/>
</dbReference>
<dbReference type="InterPro" id="IPR014001">
    <property type="entry name" value="Helicase_ATP-bd"/>
</dbReference>
<dbReference type="Pfam" id="PF00271">
    <property type="entry name" value="Helicase_C"/>
    <property type="match status" value="1"/>
</dbReference>
<dbReference type="SMART" id="SM00487">
    <property type="entry name" value="DEXDc"/>
    <property type="match status" value="1"/>
</dbReference>
<comment type="caution">
    <text evidence="8">The sequence shown here is derived from an EMBL/GenBank/DDBJ whole genome shotgun (WGS) entry which is preliminary data.</text>
</comment>
<protein>
    <recommendedName>
        <fullName evidence="1">RNA helicase</fullName>
        <ecNumber evidence="1">3.6.4.13</ecNumber>
    </recommendedName>
</protein>